<sequence length="234" mass="24997">MTEFEITHGLSQDEPGPLEPLELAKVPAAKQYRKKPVVVQAVQYPCAHPALQRCSCDANSACSSCGREFIMTLEGPLNVSPGDWIITGVQGEHYPCKPDIFAATYEEAAAPVSTVAQGDAQDERAFGDEVHVLVPVGLLGAACSAIDIKRNAPKTLAELRRYTTGDLSGRHVPAPAPAPAVGDARKELTPTQIEAGWHQTFSTSNPYCPCNLKSFTKAVRWAECAIAAQRKGGA</sequence>
<proteinExistence type="predicted"/>
<reference evidence="1 2" key="1">
    <citation type="submission" date="2018-07" db="EMBL/GenBank/DDBJ databases">
        <authorList>
            <person name="Peeters C."/>
        </authorList>
    </citation>
    <scope>NUCLEOTIDE SEQUENCE [LARGE SCALE GENOMIC DNA]</scope>
    <source>
        <strain evidence="1 2">LMG 30378</strain>
    </source>
</reference>
<dbReference type="Proteomes" id="UP000289465">
    <property type="component" value="Unassembled WGS sequence"/>
</dbReference>
<organism evidence="1 2">
    <name type="scientific">Achromobacter veterisilvae</name>
    <dbReference type="NCBI Taxonomy" id="2069367"/>
    <lineage>
        <taxon>Bacteria</taxon>
        <taxon>Pseudomonadati</taxon>
        <taxon>Pseudomonadota</taxon>
        <taxon>Betaproteobacteria</taxon>
        <taxon>Burkholderiales</taxon>
        <taxon>Alcaligenaceae</taxon>
        <taxon>Achromobacter</taxon>
    </lineage>
</organism>
<dbReference type="RefSeq" id="WP_208742354.1">
    <property type="nucleotide sequence ID" value="NZ_UFQC01000004.1"/>
</dbReference>
<name>A0A446C943_9BURK</name>
<dbReference type="EMBL" id="UFQC01000004">
    <property type="protein sequence ID" value="SSW64356.1"/>
    <property type="molecule type" value="Genomic_DNA"/>
</dbReference>
<evidence type="ECO:0000313" key="2">
    <source>
        <dbReference type="Proteomes" id="UP000289465"/>
    </source>
</evidence>
<accession>A0A446C943</accession>
<evidence type="ECO:0000313" key="1">
    <source>
        <dbReference type="EMBL" id="SSW64356.1"/>
    </source>
</evidence>
<gene>
    <name evidence="1" type="ORF">AVE30378_01058</name>
</gene>
<dbReference type="AlphaFoldDB" id="A0A446C943"/>
<protein>
    <submittedName>
        <fullName evidence="1">Uncharacterized protein</fullName>
    </submittedName>
</protein>